<reference evidence="2" key="1">
    <citation type="journal article" date="2018" name="MSphere">
        <title>Ultrasensitive Capture of Human Herpes Simplex Virus Genomes Directly from Clinical Samples Reveals Extraordinarily Limited Evolution in Cell Culture.</title>
        <authorList>
            <person name="Greninger A.L."/>
            <person name="Roychoudhury P."/>
            <person name="Xie H."/>
            <person name="Casto A."/>
            <person name="Cent A."/>
            <person name="Pepper G."/>
            <person name="Koelle D.M."/>
            <person name="Huang M.L."/>
            <person name="Wald A."/>
            <person name="Johnston C."/>
            <person name="Jerome K.R."/>
        </authorList>
    </citation>
    <scope>NUCLEOTIDE SEQUENCE</scope>
    <source>
        <strain evidence="2">2011-16318</strain>
    </source>
</reference>
<sequence length="117" mass="13397">MYQWGRTNSSSNGFTCTMNMSVFRTQWQLRRKRQRTRSNGDVRRPATPSHARTLAKVDGVAWLRGQFSRYISIQASSKSRRSLGLNRENRCSRTRGGTARLCTWSSLAVRTATAKPR</sequence>
<evidence type="ECO:0000256" key="1">
    <source>
        <dbReference type="SAM" id="MobiDB-lite"/>
    </source>
</evidence>
<dbReference type="EMBL" id="MG999856">
    <property type="protein sequence ID" value="AWW09447.1"/>
    <property type="molecule type" value="Genomic_DNA"/>
</dbReference>
<proteinExistence type="predicted"/>
<name>A0A2Z4H3V5_HHV1</name>
<feature type="region of interest" description="Disordered" evidence="1">
    <location>
        <begin position="29"/>
        <end position="51"/>
    </location>
</feature>
<organismHost>
    <name type="scientific">Homo sapiens</name>
    <name type="common">Human</name>
    <dbReference type="NCBI Taxonomy" id="9606"/>
</organismHost>
<organism evidence="2">
    <name type="scientific">Human herpesvirus 1</name>
    <name type="common">HHV-1</name>
    <name type="synonym">Human herpes simplex virus 1</name>
    <dbReference type="NCBI Taxonomy" id="10298"/>
    <lineage>
        <taxon>Viruses</taxon>
        <taxon>Duplodnaviria</taxon>
        <taxon>Heunggongvirae</taxon>
        <taxon>Peploviricota</taxon>
        <taxon>Herviviricetes</taxon>
        <taxon>Herpesvirales</taxon>
        <taxon>Orthoherpesviridae</taxon>
        <taxon>Alphaherpesvirinae</taxon>
        <taxon>Simplexvirus</taxon>
        <taxon>Simplexvirus humanalpha1</taxon>
    </lineage>
</organism>
<protein>
    <submittedName>
        <fullName evidence="2">Uncharacterized protein</fullName>
    </submittedName>
</protein>
<evidence type="ECO:0000313" key="2">
    <source>
        <dbReference type="EMBL" id="AWW09447.1"/>
    </source>
</evidence>
<accession>A0A2Z4H3V5</accession>